<dbReference type="EMBL" id="JAUCMV010000004">
    <property type="protein sequence ID" value="KAK0407516.1"/>
    <property type="molecule type" value="Genomic_DNA"/>
</dbReference>
<feature type="chain" id="PRO_5041420754" evidence="1">
    <location>
        <begin position="23"/>
        <end position="335"/>
    </location>
</feature>
<dbReference type="PANTHER" id="PTHR31895">
    <property type="entry name" value="PROTEIN CBG03177-RELATED"/>
    <property type="match status" value="1"/>
</dbReference>
<keyword evidence="3" id="KW-1185">Reference proteome</keyword>
<comment type="caution">
    <text evidence="2">The sequence shown here is derived from an EMBL/GenBank/DDBJ whole genome shotgun (WGS) entry which is preliminary data.</text>
</comment>
<sequence>MYATKYFAVFIVSLVVAILAQSSRDTVPIEDLLRLSGQNVSHFIQGQTPDISHRPPSPSKQNVPLNNFFSYVRGIMHCGIKGWCGNQCCTDRRYRPSPFSQNRFTPHVPGYGMVSPPNRRRRCLSFCEPFCTPSCIQFAYQKALSSSPRRPQIMHSPEIASPTNETIALCRPDCMPKCEDSCMKAEKAETMPVTCRPACMPKCAPICVANPPLMVPCSTQSNGCSCHPGYVQCSKTTCCMRYRSMAVRYRDRLPEYLFFDNNATDTQNEPSVSIEKVNNQMSVYLNTLRRMGSVDPGVRELEKNGTVVFVPEESRVEVHYNDGNVVFEDGFNSEE</sequence>
<evidence type="ECO:0000256" key="1">
    <source>
        <dbReference type="SAM" id="SignalP"/>
    </source>
</evidence>
<gene>
    <name evidence="2" type="ORF">QR680_019236</name>
</gene>
<dbReference type="PANTHER" id="PTHR31895:SF21">
    <property type="entry name" value="PRION-LIKE-(Q_N-RICH)-DOMAIN-BEARING PROTEIN"/>
    <property type="match status" value="1"/>
</dbReference>
<organism evidence="2 3">
    <name type="scientific">Steinernema hermaphroditum</name>
    <dbReference type="NCBI Taxonomy" id="289476"/>
    <lineage>
        <taxon>Eukaryota</taxon>
        <taxon>Metazoa</taxon>
        <taxon>Ecdysozoa</taxon>
        <taxon>Nematoda</taxon>
        <taxon>Chromadorea</taxon>
        <taxon>Rhabditida</taxon>
        <taxon>Tylenchina</taxon>
        <taxon>Panagrolaimomorpha</taxon>
        <taxon>Strongyloidoidea</taxon>
        <taxon>Steinernematidae</taxon>
        <taxon>Steinernema</taxon>
    </lineage>
</organism>
<accession>A0AA39HLR3</accession>
<proteinExistence type="predicted"/>
<evidence type="ECO:0000313" key="3">
    <source>
        <dbReference type="Proteomes" id="UP001175271"/>
    </source>
</evidence>
<keyword evidence="1" id="KW-0732">Signal</keyword>
<dbReference type="AlphaFoldDB" id="A0AA39HLR3"/>
<dbReference type="Proteomes" id="UP001175271">
    <property type="component" value="Unassembled WGS sequence"/>
</dbReference>
<name>A0AA39HLR3_9BILA</name>
<feature type="signal peptide" evidence="1">
    <location>
        <begin position="1"/>
        <end position="22"/>
    </location>
</feature>
<evidence type="ECO:0000313" key="2">
    <source>
        <dbReference type="EMBL" id="KAK0407516.1"/>
    </source>
</evidence>
<reference evidence="2" key="1">
    <citation type="submission" date="2023-06" db="EMBL/GenBank/DDBJ databases">
        <title>Genomic analysis of the entomopathogenic nematode Steinernema hermaphroditum.</title>
        <authorList>
            <person name="Schwarz E.M."/>
            <person name="Heppert J.K."/>
            <person name="Baniya A."/>
            <person name="Schwartz H.T."/>
            <person name="Tan C.-H."/>
            <person name="Antoshechkin I."/>
            <person name="Sternberg P.W."/>
            <person name="Goodrich-Blair H."/>
            <person name="Dillman A.R."/>
        </authorList>
    </citation>
    <scope>NUCLEOTIDE SEQUENCE</scope>
    <source>
        <strain evidence="2">PS9179</strain>
        <tissue evidence="2">Whole animal</tissue>
    </source>
</reference>
<protein>
    <submittedName>
        <fullName evidence="2">Uncharacterized protein</fullName>
    </submittedName>
</protein>